<name>A0A1G2MBT7_9BACT</name>
<dbReference type="Pfam" id="PF08570">
    <property type="entry name" value="DUF1761"/>
    <property type="match status" value="1"/>
</dbReference>
<evidence type="ECO:0008006" key="4">
    <source>
        <dbReference type="Google" id="ProtNLM"/>
    </source>
</evidence>
<gene>
    <name evidence="2" type="ORF">A2849_03215</name>
</gene>
<sequence>MPDIPINYLAVLVCGVASMVLGSLWYGPLFGKQWIALSGMTPEQMEQGKKKGMAKLYALSFLGSLLMAYVLAHSLIFASSYFETSGISAGLMAGFWSWLGFVAPVTLGSVLWDGKPWRLWILNNGYQLLLLLIMGAILALWV</sequence>
<reference evidence="2 3" key="1">
    <citation type="journal article" date="2016" name="Nat. Commun.">
        <title>Thousands of microbial genomes shed light on interconnected biogeochemical processes in an aquifer system.</title>
        <authorList>
            <person name="Anantharaman K."/>
            <person name="Brown C.T."/>
            <person name="Hug L.A."/>
            <person name="Sharon I."/>
            <person name="Castelle C.J."/>
            <person name="Probst A.J."/>
            <person name="Thomas B.C."/>
            <person name="Singh A."/>
            <person name="Wilkins M.J."/>
            <person name="Karaoz U."/>
            <person name="Brodie E.L."/>
            <person name="Williams K.H."/>
            <person name="Hubbard S.S."/>
            <person name="Banfield J.F."/>
        </authorList>
    </citation>
    <scope>NUCLEOTIDE SEQUENCE [LARGE SCALE GENOMIC DNA]</scope>
</reference>
<feature type="transmembrane region" description="Helical" evidence="1">
    <location>
        <begin position="119"/>
        <end position="141"/>
    </location>
</feature>
<dbReference type="Proteomes" id="UP000178121">
    <property type="component" value="Unassembled WGS sequence"/>
</dbReference>
<feature type="transmembrane region" description="Helical" evidence="1">
    <location>
        <begin position="87"/>
        <end position="112"/>
    </location>
</feature>
<dbReference type="EMBL" id="MHRI01000010">
    <property type="protein sequence ID" value="OHA21318.1"/>
    <property type="molecule type" value="Genomic_DNA"/>
</dbReference>
<keyword evidence="1" id="KW-0812">Transmembrane</keyword>
<keyword evidence="1" id="KW-1133">Transmembrane helix</keyword>
<evidence type="ECO:0000313" key="2">
    <source>
        <dbReference type="EMBL" id="OHA21318.1"/>
    </source>
</evidence>
<feature type="transmembrane region" description="Helical" evidence="1">
    <location>
        <begin position="6"/>
        <end position="26"/>
    </location>
</feature>
<feature type="transmembrane region" description="Helical" evidence="1">
    <location>
        <begin position="56"/>
        <end position="81"/>
    </location>
</feature>
<proteinExistence type="predicted"/>
<organism evidence="2 3">
    <name type="scientific">Candidatus Taylorbacteria bacterium RIFCSPHIGHO2_01_FULL_51_15</name>
    <dbReference type="NCBI Taxonomy" id="1802304"/>
    <lineage>
        <taxon>Bacteria</taxon>
        <taxon>Candidatus Tayloriibacteriota</taxon>
    </lineage>
</organism>
<comment type="caution">
    <text evidence="2">The sequence shown here is derived from an EMBL/GenBank/DDBJ whole genome shotgun (WGS) entry which is preliminary data.</text>
</comment>
<dbReference type="InterPro" id="IPR013879">
    <property type="entry name" value="DUF1761"/>
</dbReference>
<dbReference type="AlphaFoldDB" id="A0A1G2MBT7"/>
<accession>A0A1G2MBT7</accession>
<evidence type="ECO:0000313" key="3">
    <source>
        <dbReference type="Proteomes" id="UP000178121"/>
    </source>
</evidence>
<evidence type="ECO:0000256" key="1">
    <source>
        <dbReference type="SAM" id="Phobius"/>
    </source>
</evidence>
<keyword evidence="1" id="KW-0472">Membrane</keyword>
<protein>
    <recommendedName>
        <fullName evidence="4">DUF1761 domain-containing protein</fullName>
    </recommendedName>
</protein>